<protein>
    <submittedName>
        <fullName evidence="2">Uncharacterized protein</fullName>
    </submittedName>
</protein>
<dbReference type="RefSeq" id="WP_199046505.1">
    <property type="nucleotide sequence ID" value="NZ_JAELXT010000002.1"/>
</dbReference>
<gene>
    <name evidence="2" type="ORF">JAO75_02820</name>
</gene>
<dbReference type="EMBL" id="JAELXT010000002">
    <property type="protein sequence ID" value="MBJ6124334.1"/>
    <property type="molecule type" value="Genomic_DNA"/>
</dbReference>
<evidence type="ECO:0000313" key="2">
    <source>
        <dbReference type="EMBL" id="MBJ6124334.1"/>
    </source>
</evidence>
<sequence>MWDWIANHHQVISALANIAMLLVWVAYLHVFVSSYRRQKRPSILINRGAGSGLEARCLISNMSAEAIYIESLIGTVETTEGRWSRPVTELQEGRSDQTLATKQGPLQAGHFVDIGSFRSLIEPVLRGGEGLGGDVVPDDWDKLVAFELKVIAVHGSEDILAGAMRRFDVVRQPGRVLLRGHAVGTEQIRSRRRREKLLKDVEADL</sequence>
<feature type="transmembrane region" description="Helical" evidence="1">
    <location>
        <begin position="12"/>
        <end position="32"/>
    </location>
</feature>
<name>A0ABS0XWA0_9HYPH</name>
<keyword evidence="1" id="KW-1133">Transmembrane helix</keyword>
<keyword evidence="3" id="KW-1185">Reference proteome</keyword>
<organism evidence="2 3">
    <name type="scientific">Microvirga splendida</name>
    <dbReference type="NCBI Taxonomy" id="2795727"/>
    <lineage>
        <taxon>Bacteria</taxon>
        <taxon>Pseudomonadati</taxon>
        <taxon>Pseudomonadota</taxon>
        <taxon>Alphaproteobacteria</taxon>
        <taxon>Hyphomicrobiales</taxon>
        <taxon>Methylobacteriaceae</taxon>
        <taxon>Microvirga</taxon>
    </lineage>
</organism>
<comment type="caution">
    <text evidence="2">The sequence shown here is derived from an EMBL/GenBank/DDBJ whole genome shotgun (WGS) entry which is preliminary data.</text>
</comment>
<dbReference type="Proteomes" id="UP000620670">
    <property type="component" value="Unassembled WGS sequence"/>
</dbReference>
<proteinExistence type="predicted"/>
<evidence type="ECO:0000256" key="1">
    <source>
        <dbReference type="SAM" id="Phobius"/>
    </source>
</evidence>
<accession>A0ABS0XWA0</accession>
<reference evidence="3" key="1">
    <citation type="submission" date="2020-12" db="EMBL/GenBank/DDBJ databases">
        <title>Hymenobacter sp.</title>
        <authorList>
            <person name="Kim M.K."/>
        </authorList>
    </citation>
    <scope>NUCLEOTIDE SEQUENCE [LARGE SCALE GENOMIC DNA]</scope>
    <source>
        <strain evidence="3">BT325</strain>
    </source>
</reference>
<keyword evidence="1" id="KW-0812">Transmembrane</keyword>
<keyword evidence="1" id="KW-0472">Membrane</keyword>
<evidence type="ECO:0000313" key="3">
    <source>
        <dbReference type="Proteomes" id="UP000620670"/>
    </source>
</evidence>